<evidence type="ECO:0000256" key="1">
    <source>
        <dbReference type="SAM" id="Phobius"/>
    </source>
</evidence>
<keyword evidence="3" id="KW-1185">Reference proteome</keyword>
<keyword evidence="1" id="KW-1133">Transmembrane helix</keyword>
<reference evidence="2 3" key="1">
    <citation type="submission" date="2024-05" db="EMBL/GenBank/DDBJ databases">
        <title>Roseateles sp. 2.12 16S ribosomal RNA gene Genome sequencing and assembly.</title>
        <authorList>
            <person name="Woo H."/>
        </authorList>
    </citation>
    <scope>NUCLEOTIDE SEQUENCE [LARGE SCALE GENOMIC DNA]</scope>
    <source>
        <strain evidence="2 3">2.12</strain>
    </source>
</reference>
<accession>A0ABV0GAM5</accession>
<feature type="transmembrane region" description="Helical" evidence="1">
    <location>
        <begin position="56"/>
        <end position="76"/>
    </location>
</feature>
<evidence type="ECO:0000313" key="3">
    <source>
        <dbReference type="Proteomes" id="UP001462640"/>
    </source>
</evidence>
<evidence type="ECO:0000313" key="2">
    <source>
        <dbReference type="EMBL" id="MEO3712077.1"/>
    </source>
</evidence>
<evidence type="ECO:0008006" key="4">
    <source>
        <dbReference type="Google" id="ProtNLM"/>
    </source>
</evidence>
<keyword evidence="1" id="KW-0472">Membrane</keyword>
<organism evidence="2 3">
    <name type="scientific">Roseateles flavus</name>
    <dbReference type="NCBI Taxonomy" id="3149041"/>
    <lineage>
        <taxon>Bacteria</taxon>
        <taxon>Pseudomonadati</taxon>
        <taxon>Pseudomonadota</taxon>
        <taxon>Betaproteobacteria</taxon>
        <taxon>Burkholderiales</taxon>
        <taxon>Sphaerotilaceae</taxon>
        <taxon>Roseateles</taxon>
    </lineage>
</organism>
<sequence>MTARQAPRQRQAPAFQLEVRAPFLWRLLTVLLWALAWCASAAAVLAQVAARLGPGAGTACLLFALPLLPLVCCLAWRHRAGEVWQLLWDGQQWALRPGDACRAAQEDSPLQAQWLQVSMDLGGFLLLRCRPTGEGRHAAVYLPLSRHQHPGLWLRLRWALFSARGLPPERA</sequence>
<comment type="caution">
    <text evidence="2">The sequence shown here is derived from an EMBL/GenBank/DDBJ whole genome shotgun (WGS) entry which is preliminary data.</text>
</comment>
<dbReference type="RefSeq" id="WP_347606734.1">
    <property type="nucleotide sequence ID" value="NZ_JBDPZC010000001.1"/>
</dbReference>
<protein>
    <recommendedName>
        <fullName evidence="4">Toxin CptA</fullName>
    </recommendedName>
</protein>
<keyword evidence="1" id="KW-0812">Transmembrane</keyword>
<dbReference type="EMBL" id="JBDPZC010000001">
    <property type="protein sequence ID" value="MEO3712077.1"/>
    <property type="molecule type" value="Genomic_DNA"/>
</dbReference>
<dbReference type="Proteomes" id="UP001462640">
    <property type="component" value="Unassembled WGS sequence"/>
</dbReference>
<gene>
    <name evidence="2" type="ORF">ABDJ40_04765</name>
</gene>
<name>A0ABV0GAM5_9BURK</name>
<proteinExistence type="predicted"/>